<dbReference type="EMBL" id="JH793414">
    <property type="protein sequence ID" value="ELQ43579.1"/>
    <property type="molecule type" value="Genomic_DNA"/>
</dbReference>
<feature type="compositionally biased region" description="Basic and acidic residues" evidence="1">
    <location>
        <begin position="46"/>
        <end position="72"/>
    </location>
</feature>
<proteinExistence type="predicted"/>
<feature type="region of interest" description="Disordered" evidence="1">
    <location>
        <begin position="1"/>
        <end position="34"/>
    </location>
</feature>
<gene>
    <name evidence="2" type="ORF">OOU_Y34scaffold00141g2</name>
</gene>
<dbReference type="AlphaFoldDB" id="A0AA97PQV6"/>
<evidence type="ECO:0000313" key="2">
    <source>
        <dbReference type="EMBL" id="ELQ43579.1"/>
    </source>
</evidence>
<protein>
    <submittedName>
        <fullName evidence="2">Uncharacterized protein</fullName>
    </submittedName>
</protein>
<organism evidence="2">
    <name type="scientific">Pyricularia oryzae (strain Y34)</name>
    <name type="common">Rice blast fungus</name>
    <name type="synonym">Magnaporthe oryzae</name>
    <dbReference type="NCBI Taxonomy" id="1143189"/>
    <lineage>
        <taxon>Eukaryota</taxon>
        <taxon>Fungi</taxon>
        <taxon>Dikarya</taxon>
        <taxon>Ascomycota</taxon>
        <taxon>Pezizomycotina</taxon>
        <taxon>Sordariomycetes</taxon>
        <taxon>Sordariomycetidae</taxon>
        <taxon>Magnaporthales</taxon>
        <taxon>Pyriculariaceae</taxon>
        <taxon>Pyricularia</taxon>
    </lineage>
</organism>
<reference evidence="2" key="1">
    <citation type="journal article" date="2012" name="PLoS Genet.">
        <title>Comparative analysis of the genomes of two field isolates of the rice blast fungus Magnaporthe oryzae.</title>
        <authorList>
            <person name="Xue M."/>
            <person name="Yang J."/>
            <person name="Li Z."/>
            <person name="Hu S."/>
            <person name="Yao N."/>
            <person name="Dean R.A."/>
            <person name="Zhao W."/>
            <person name="Shen M."/>
            <person name="Zhang H."/>
            <person name="Li C."/>
            <person name="Liu L."/>
            <person name="Cao L."/>
            <person name="Xu X."/>
            <person name="Xing Y."/>
            <person name="Hsiang T."/>
            <person name="Zhang Z."/>
            <person name="Xu J.R."/>
            <person name="Peng Y.L."/>
        </authorList>
    </citation>
    <scope>NUCLEOTIDE SEQUENCE</scope>
    <source>
        <strain evidence="2">Y34</strain>
    </source>
</reference>
<feature type="region of interest" description="Disordered" evidence="1">
    <location>
        <begin position="46"/>
        <end position="98"/>
    </location>
</feature>
<dbReference type="Proteomes" id="UP000011086">
    <property type="component" value="Unassembled WGS sequence"/>
</dbReference>
<name>A0AA97PQV6_PYRO3</name>
<feature type="compositionally biased region" description="Basic and acidic residues" evidence="1">
    <location>
        <begin position="1"/>
        <end position="16"/>
    </location>
</feature>
<sequence length="112" mass="12490">MSHAAKETFPEADAVRFHGSKAHQSHTNPDHSNVLSFSVTNAKEKRIASGHLHENGNIDWAVAKEKDKDKGKLKTKGKGGSSRSQSNPSLQWELDDNGQVLWWDGENWRNGE</sequence>
<feature type="compositionally biased region" description="Polar residues" evidence="1">
    <location>
        <begin position="81"/>
        <end position="90"/>
    </location>
</feature>
<accession>A0AA97PQV6</accession>
<feature type="compositionally biased region" description="Polar residues" evidence="1">
    <location>
        <begin position="25"/>
        <end position="34"/>
    </location>
</feature>
<evidence type="ECO:0000256" key="1">
    <source>
        <dbReference type="SAM" id="MobiDB-lite"/>
    </source>
</evidence>